<proteinExistence type="predicted"/>
<evidence type="ECO:0000259" key="3">
    <source>
        <dbReference type="SMART" id="SM00482"/>
    </source>
</evidence>
<sequence>MNLLPGTERHLQTNKPKRESMPILPRGTHFTDGQTSYIDTSNGLNALIDLALQLPISHISIDCKYTYPKAPVTLPNGYDKYDISTIKPTQLCLTLCTGDTVSMEPHTFIINLESNVEISHLQALFDLPVIFTAYNANSVLHCLWRLGLNEPHQIWDILIAEKARYLGLHQLNKHREFDDLSSKIDAQESFTQERKDFYSLIATTTRYGQDSPLLEQTETTCVKVAKLYILQVHAVVIQGIYNHLLNVEMPWIITNAGMERNGVLVCREQCSKILKGTKAKLAQWQSELAVYGLINPSSHDEKVTFFNSLGLLHHFKDGCDYSFQREALSTNYNLHPAIRLLAKYSNMVSISKDVIFQPGLVGGSGRIHPIHKHLDTVTGRQATMAPNLLGLPAVLRPIVVAPEGYGIGEVDLAQIEVAITAAVYNDKDLIKKYNAGDLYTALAQEFYLDELPTEFQSCTPDIFKEHHSDKRNVMKECTLGLIYGITSYGLSKKLKVHEVKAQQLMDKFLNMFPTLGKSMDLAPQYGFIRGYVSTATGLQRLRPQDTERNRKEKNWMVNMPVQGTAAALFKVAGNRLHQLYKRHNAKLIVALHDAFVFEAPLDKLEEVANLTSQVMIQVIQERYPILNIRTDINIASPECWNKDGDAETAEKWLSK</sequence>
<dbReference type="GO" id="GO:0006302">
    <property type="term" value="P:double-strand break repair"/>
    <property type="evidence" value="ECO:0007669"/>
    <property type="project" value="TreeGrafter"/>
</dbReference>
<organism evidence="4 5">
    <name type="scientific">Vibrio splendidus</name>
    <dbReference type="NCBI Taxonomy" id="29497"/>
    <lineage>
        <taxon>Bacteria</taxon>
        <taxon>Pseudomonadati</taxon>
        <taxon>Pseudomonadota</taxon>
        <taxon>Gammaproteobacteria</taxon>
        <taxon>Vibrionales</taxon>
        <taxon>Vibrionaceae</taxon>
        <taxon>Vibrio</taxon>
    </lineage>
</organism>
<feature type="domain" description="DNA-directed DNA polymerase family A palm" evidence="3">
    <location>
        <begin position="395"/>
        <end position="603"/>
    </location>
</feature>
<accession>A0A2N7F9Y1</accession>
<dbReference type="SUPFAM" id="SSF56672">
    <property type="entry name" value="DNA/RNA polymerases"/>
    <property type="match status" value="1"/>
</dbReference>
<evidence type="ECO:0000313" key="5">
    <source>
        <dbReference type="Proteomes" id="UP000235330"/>
    </source>
</evidence>
<name>A0A2N7F9Y1_VIBSP</name>
<protein>
    <submittedName>
        <fullName evidence="4">DNA polymerase I</fullName>
    </submittedName>
</protein>
<feature type="region of interest" description="Disordered" evidence="2">
    <location>
        <begin position="1"/>
        <end position="25"/>
    </location>
</feature>
<dbReference type="PRINTS" id="PR00868">
    <property type="entry name" value="DNAPOLI"/>
</dbReference>
<dbReference type="GO" id="GO:0003677">
    <property type="term" value="F:DNA binding"/>
    <property type="evidence" value="ECO:0007669"/>
    <property type="project" value="InterPro"/>
</dbReference>
<dbReference type="InterPro" id="IPR001098">
    <property type="entry name" value="DNA-dir_DNA_pol_A_palm_dom"/>
</dbReference>
<dbReference type="AlphaFoldDB" id="A0A2N7F9Y1"/>
<dbReference type="Gene3D" id="1.10.150.20">
    <property type="entry name" value="5' to 3' exonuclease, C-terminal subdomain"/>
    <property type="match status" value="1"/>
</dbReference>
<comment type="caution">
    <text evidence="4">The sequence shown here is derived from an EMBL/GenBank/DDBJ whole genome shotgun (WGS) entry which is preliminary data.</text>
</comment>
<dbReference type="SMART" id="SM00482">
    <property type="entry name" value="POLAc"/>
    <property type="match status" value="1"/>
</dbReference>
<dbReference type="Pfam" id="PF00476">
    <property type="entry name" value="DNA_pol_A"/>
    <property type="match status" value="1"/>
</dbReference>
<dbReference type="PANTHER" id="PTHR10133:SF62">
    <property type="entry name" value="DNA POLYMERASE THETA"/>
    <property type="match status" value="1"/>
</dbReference>
<comment type="subunit">
    <text evidence="1">Single-chain monomer with multiple functions.</text>
</comment>
<dbReference type="Gene3D" id="3.30.70.370">
    <property type="match status" value="1"/>
</dbReference>
<dbReference type="Proteomes" id="UP000235330">
    <property type="component" value="Unassembled WGS sequence"/>
</dbReference>
<evidence type="ECO:0000256" key="2">
    <source>
        <dbReference type="SAM" id="MobiDB-lite"/>
    </source>
</evidence>
<dbReference type="InterPro" id="IPR043502">
    <property type="entry name" value="DNA/RNA_pol_sf"/>
</dbReference>
<feature type="compositionally biased region" description="Basic and acidic residues" evidence="2">
    <location>
        <begin position="7"/>
        <end position="20"/>
    </location>
</feature>
<dbReference type="InterPro" id="IPR002298">
    <property type="entry name" value="DNA_polymerase_A"/>
</dbReference>
<dbReference type="GO" id="GO:0006261">
    <property type="term" value="P:DNA-templated DNA replication"/>
    <property type="evidence" value="ECO:0007669"/>
    <property type="project" value="InterPro"/>
</dbReference>
<dbReference type="PANTHER" id="PTHR10133">
    <property type="entry name" value="DNA POLYMERASE I"/>
    <property type="match status" value="1"/>
</dbReference>
<evidence type="ECO:0000313" key="4">
    <source>
        <dbReference type="EMBL" id="PMJ64351.1"/>
    </source>
</evidence>
<evidence type="ECO:0000256" key="1">
    <source>
        <dbReference type="ARBA" id="ARBA00011541"/>
    </source>
</evidence>
<reference evidence="5" key="1">
    <citation type="submission" date="2016-07" db="EMBL/GenBank/DDBJ databases">
        <title>Nontailed viruses are major unrecognized killers of bacteria in the ocean.</title>
        <authorList>
            <person name="Kauffman K."/>
            <person name="Hussain F."/>
            <person name="Yang J."/>
            <person name="Arevalo P."/>
            <person name="Brown J."/>
            <person name="Cutler M."/>
            <person name="Kelly L."/>
            <person name="Polz M.F."/>
        </authorList>
    </citation>
    <scope>NUCLEOTIDE SEQUENCE [LARGE SCALE GENOMIC DNA]</scope>
    <source>
        <strain evidence="5">10N.261.55.E11</strain>
    </source>
</reference>
<gene>
    <name evidence="4" type="ORF">BCU17_21540</name>
</gene>
<dbReference type="GO" id="GO:0003887">
    <property type="term" value="F:DNA-directed DNA polymerase activity"/>
    <property type="evidence" value="ECO:0007669"/>
    <property type="project" value="InterPro"/>
</dbReference>
<dbReference type="EMBL" id="MCWU01000032">
    <property type="protein sequence ID" value="PMJ64351.1"/>
    <property type="molecule type" value="Genomic_DNA"/>
</dbReference>